<evidence type="ECO:0000256" key="1">
    <source>
        <dbReference type="SAM" id="MobiDB-lite"/>
    </source>
</evidence>
<feature type="non-terminal residue" evidence="2">
    <location>
        <position position="1"/>
    </location>
</feature>
<feature type="compositionally biased region" description="Polar residues" evidence="1">
    <location>
        <begin position="20"/>
        <end position="30"/>
    </location>
</feature>
<name>A0A383A2E0_9ZZZZ</name>
<gene>
    <name evidence="2" type="ORF">METZ01_LOCUS454574</name>
</gene>
<accession>A0A383A2E0</accession>
<sequence length="254" mass="27025">GRFSSGGAPPAVDLSVVTGDPTTADQSTESVGAFAGPATGDWDSMEFFPLKDADGKLAQVNLSGTSTVRLTILPGNVDMNYLAFVPYDQAEAIAFDLANTSPNISAVMISDGDGYIIKGLLTAPNGDPLEVQVKMMVADPELRFLANNYSPGKDLSLYLGATPEQLARVIHALETEVGIVLPPEDKDKVNSALSFVQIAGIGGGQGEDDSFEELEYDHRYDDIALDIISDGQMTAAHESDDFDAYIDSHPDFRS</sequence>
<dbReference type="AlphaFoldDB" id="A0A383A2E0"/>
<organism evidence="2">
    <name type="scientific">marine metagenome</name>
    <dbReference type="NCBI Taxonomy" id="408172"/>
    <lineage>
        <taxon>unclassified sequences</taxon>
        <taxon>metagenomes</taxon>
        <taxon>ecological metagenomes</taxon>
    </lineage>
</organism>
<protein>
    <submittedName>
        <fullName evidence="2">Uncharacterized protein</fullName>
    </submittedName>
</protein>
<evidence type="ECO:0000313" key="2">
    <source>
        <dbReference type="EMBL" id="SVE01720.1"/>
    </source>
</evidence>
<proteinExistence type="predicted"/>
<feature type="non-terminal residue" evidence="2">
    <location>
        <position position="254"/>
    </location>
</feature>
<feature type="region of interest" description="Disordered" evidence="1">
    <location>
        <begin position="1"/>
        <end position="31"/>
    </location>
</feature>
<dbReference type="EMBL" id="UINC01188482">
    <property type="protein sequence ID" value="SVE01720.1"/>
    <property type="molecule type" value="Genomic_DNA"/>
</dbReference>
<reference evidence="2" key="1">
    <citation type="submission" date="2018-05" db="EMBL/GenBank/DDBJ databases">
        <authorList>
            <person name="Lanie J.A."/>
            <person name="Ng W.-L."/>
            <person name="Kazmierczak K.M."/>
            <person name="Andrzejewski T.M."/>
            <person name="Davidsen T.M."/>
            <person name="Wayne K.J."/>
            <person name="Tettelin H."/>
            <person name="Glass J.I."/>
            <person name="Rusch D."/>
            <person name="Podicherti R."/>
            <person name="Tsui H.-C.T."/>
            <person name="Winkler M.E."/>
        </authorList>
    </citation>
    <scope>NUCLEOTIDE SEQUENCE</scope>
</reference>